<keyword evidence="2" id="KW-0472">Membrane</keyword>
<evidence type="ECO:0000313" key="3">
    <source>
        <dbReference type="EMBL" id="KAG9459007.1"/>
    </source>
</evidence>
<feature type="transmembrane region" description="Helical" evidence="2">
    <location>
        <begin position="17"/>
        <end position="35"/>
    </location>
</feature>
<keyword evidence="2" id="KW-1133">Transmembrane helix</keyword>
<keyword evidence="4" id="KW-1185">Reference proteome</keyword>
<reference evidence="3 4" key="1">
    <citation type="submission" date="2021-07" db="EMBL/GenBank/DDBJ databases">
        <title>The Aristolochia fimbriata genome: insights into angiosperm evolution, floral development and chemical biosynthesis.</title>
        <authorList>
            <person name="Jiao Y."/>
        </authorList>
    </citation>
    <scope>NUCLEOTIDE SEQUENCE [LARGE SCALE GENOMIC DNA]</scope>
    <source>
        <strain evidence="3">IBCAS-2021</strain>
        <tissue evidence="3">Leaf</tissue>
    </source>
</reference>
<evidence type="ECO:0000256" key="2">
    <source>
        <dbReference type="SAM" id="Phobius"/>
    </source>
</evidence>
<evidence type="ECO:0000256" key="1">
    <source>
        <dbReference type="SAM" id="MobiDB-lite"/>
    </source>
</evidence>
<dbReference type="PANTHER" id="PTHR33878:SF4">
    <property type="entry name" value="OS08G0558900 PROTEIN"/>
    <property type="match status" value="1"/>
</dbReference>
<dbReference type="AlphaFoldDB" id="A0AAV7FCS3"/>
<name>A0AAV7FCS3_ARIFI</name>
<gene>
    <name evidence="3" type="ORF">H6P81_003515</name>
</gene>
<protein>
    <recommendedName>
        <fullName evidence="5">ATPase inhibitor</fullName>
    </recommendedName>
</protein>
<keyword evidence="2" id="KW-0812">Transmembrane</keyword>
<dbReference type="Proteomes" id="UP000825729">
    <property type="component" value="Unassembled WGS sequence"/>
</dbReference>
<accession>A0AAV7FCS3</accession>
<evidence type="ECO:0008006" key="5">
    <source>
        <dbReference type="Google" id="ProtNLM"/>
    </source>
</evidence>
<proteinExistence type="predicted"/>
<dbReference type="InterPro" id="IPR045284">
    <property type="entry name" value="At2g27730-like"/>
</dbReference>
<sequence length="129" mass="14475">MINNNTLLLVSPVGRSVLWFFLAFFLAAVGFSSIVNRGAPLMAMRSTLVRSSPSPLMEASRRAVRYFSDGKGRILSEEEKAAENVYIQKMERERLEKMKAKAEKEKAKAEKEKAEKEKSNKKDDAASTS</sequence>
<evidence type="ECO:0000313" key="4">
    <source>
        <dbReference type="Proteomes" id="UP000825729"/>
    </source>
</evidence>
<organism evidence="3 4">
    <name type="scientific">Aristolochia fimbriata</name>
    <name type="common">White veined hardy Dutchman's pipe vine</name>
    <dbReference type="NCBI Taxonomy" id="158543"/>
    <lineage>
        <taxon>Eukaryota</taxon>
        <taxon>Viridiplantae</taxon>
        <taxon>Streptophyta</taxon>
        <taxon>Embryophyta</taxon>
        <taxon>Tracheophyta</taxon>
        <taxon>Spermatophyta</taxon>
        <taxon>Magnoliopsida</taxon>
        <taxon>Magnoliidae</taxon>
        <taxon>Piperales</taxon>
        <taxon>Aristolochiaceae</taxon>
        <taxon>Aristolochia</taxon>
    </lineage>
</organism>
<dbReference type="EMBL" id="JAINDJ010000002">
    <property type="protein sequence ID" value="KAG9459007.1"/>
    <property type="molecule type" value="Genomic_DNA"/>
</dbReference>
<feature type="region of interest" description="Disordered" evidence="1">
    <location>
        <begin position="97"/>
        <end position="129"/>
    </location>
</feature>
<comment type="caution">
    <text evidence="3">The sequence shown here is derived from an EMBL/GenBank/DDBJ whole genome shotgun (WGS) entry which is preliminary data.</text>
</comment>
<dbReference type="PANTHER" id="PTHR33878">
    <property type="entry name" value="OS08G0559000 PROTEIN"/>
    <property type="match status" value="1"/>
</dbReference>